<reference evidence="3" key="1">
    <citation type="submission" date="2021-04" db="EMBL/GenBank/DDBJ databases">
        <title>Genome seq and assembly of Bacillus sp.</title>
        <authorList>
            <person name="Chhetri G."/>
        </authorList>
    </citation>
    <scope>NUCLEOTIDE SEQUENCE</scope>
    <source>
        <strain evidence="3">RG28</strain>
    </source>
</reference>
<feature type="transmembrane region" description="Helical" evidence="2">
    <location>
        <begin position="41"/>
        <end position="67"/>
    </location>
</feature>
<evidence type="ECO:0000313" key="4">
    <source>
        <dbReference type="Proteomes" id="UP000682134"/>
    </source>
</evidence>
<evidence type="ECO:0000256" key="1">
    <source>
        <dbReference type="SAM" id="Coils"/>
    </source>
</evidence>
<dbReference type="RefSeq" id="WP_209406635.1">
    <property type="nucleotide sequence ID" value="NZ_JAGIYQ010000010.1"/>
</dbReference>
<proteinExistence type="predicted"/>
<name>A0A940SJR0_9BACI</name>
<evidence type="ECO:0000313" key="3">
    <source>
        <dbReference type="EMBL" id="MBP0726290.1"/>
    </source>
</evidence>
<feature type="coiled-coil region" evidence="1">
    <location>
        <begin position="7"/>
        <end position="34"/>
    </location>
</feature>
<evidence type="ECO:0000256" key="2">
    <source>
        <dbReference type="SAM" id="Phobius"/>
    </source>
</evidence>
<feature type="transmembrane region" description="Helical" evidence="2">
    <location>
        <begin position="87"/>
        <end position="106"/>
    </location>
</feature>
<sequence>MDNQTNNNQMIEEIIKLNERIAKLETKLDSNQNKQISNFQLAFEGIGSFFFGVIAVGPALVLVLLTIQYIYESIKNNVSFHYFYENLNGITVFGLFIILAIIFLLINKAIRIGSTKQTN</sequence>
<dbReference type="AlphaFoldDB" id="A0A940SJR0"/>
<keyword evidence="2" id="KW-0472">Membrane</keyword>
<dbReference type="EMBL" id="JAGIYQ010000010">
    <property type="protein sequence ID" value="MBP0726290.1"/>
    <property type="molecule type" value="Genomic_DNA"/>
</dbReference>
<comment type="caution">
    <text evidence="3">The sequence shown here is derived from an EMBL/GenBank/DDBJ whole genome shotgun (WGS) entry which is preliminary data.</text>
</comment>
<dbReference type="Proteomes" id="UP000682134">
    <property type="component" value="Unassembled WGS sequence"/>
</dbReference>
<gene>
    <name evidence="3" type="ORF">J5Y03_14105</name>
</gene>
<organism evidence="3 4">
    <name type="scientific">Gottfriedia endophytica</name>
    <dbReference type="NCBI Taxonomy" id="2820819"/>
    <lineage>
        <taxon>Bacteria</taxon>
        <taxon>Bacillati</taxon>
        <taxon>Bacillota</taxon>
        <taxon>Bacilli</taxon>
        <taxon>Bacillales</taxon>
        <taxon>Bacillaceae</taxon>
        <taxon>Gottfriedia</taxon>
    </lineage>
</organism>
<keyword evidence="2" id="KW-1133">Transmembrane helix</keyword>
<accession>A0A940SJR0</accession>
<keyword evidence="1" id="KW-0175">Coiled coil</keyword>
<keyword evidence="4" id="KW-1185">Reference proteome</keyword>
<protein>
    <submittedName>
        <fullName evidence="3">Uncharacterized protein</fullName>
    </submittedName>
</protein>
<keyword evidence="2" id="KW-0812">Transmembrane</keyword>